<feature type="non-terminal residue" evidence="2">
    <location>
        <position position="75"/>
    </location>
</feature>
<organism evidence="2 3">
    <name type="scientific">Trifolium medium</name>
    <dbReference type="NCBI Taxonomy" id="97028"/>
    <lineage>
        <taxon>Eukaryota</taxon>
        <taxon>Viridiplantae</taxon>
        <taxon>Streptophyta</taxon>
        <taxon>Embryophyta</taxon>
        <taxon>Tracheophyta</taxon>
        <taxon>Spermatophyta</taxon>
        <taxon>Magnoliopsida</taxon>
        <taxon>eudicotyledons</taxon>
        <taxon>Gunneridae</taxon>
        <taxon>Pentapetalae</taxon>
        <taxon>rosids</taxon>
        <taxon>fabids</taxon>
        <taxon>Fabales</taxon>
        <taxon>Fabaceae</taxon>
        <taxon>Papilionoideae</taxon>
        <taxon>50 kb inversion clade</taxon>
        <taxon>NPAAA clade</taxon>
        <taxon>Hologalegina</taxon>
        <taxon>IRL clade</taxon>
        <taxon>Trifolieae</taxon>
        <taxon>Trifolium</taxon>
    </lineage>
</organism>
<sequence length="75" mass="8551">KKTNSPHEEEPVRKKRSTRGQTHGEGGSSQQQPPQQSQEQQGELSYVASFVVNYPHMGSGQRSWSNRFYLESCKK</sequence>
<proteinExistence type="predicted"/>
<dbReference type="EMBL" id="LXQA010865730">
    <property type="protein sequence ID" value="MCI74688.1"/>
    <property type="molecule type" value="Genomic_DNA"/>
</dbReference>
<dbReference type="Proteomes" id="UP000265520">
    <property type="component" value="Unassembled WGS sequence"/>
</dbReference>
<protein>
    <submittedName>
        <fullName evidence="2">Uncharacterized protein</fullName>
    </submittedName>
</protein>
<accession>A0A392UP84</accession>
<keyword evidence="3" id="KW-1185">Reference proteome</keyword>
<feature type="compositionally biased region" description="Basic and acidic residues" evidence="1">
    <location>
        <begin position="1"/>
        <end position="12"/>
    </location>
</feature>
<name>A0A392UP84_9FABA</name>
<evidence type="ECO:0000313" key="2">
    <source>
        <dbReference type="EMBL" id="MCI74688.1"/>
    </source>
</evidence>
<dbReference type="AlphaFoldDB" id="A0A392UP84"/>
<feature type="non-terminal residue" evidence="2">
    <location>
        <position position="1"/>
    </location>
</feature>
<feature type="compositionally biased region" description="Low complexity" evidence="1">
    <location>
        <begin position="28"/>
        <end position="43"/>
    </location>
</feature>
<evidence type="ECO:0000313" key="3">
    <source>
        <dbReference type="Proteomes" id="UP000265520"/>
    </source>
</evidence>
<reference evidence="2 3" key="1">
    <citation type="journal article" date="2018" name="Front. Plant Sci.">
        <title>Red Clover (Trifolium pratense) and Zigzag Clover (T. medium) - A Picture of Genomic Similarities and Differences.</title>
        <authorList>
            <person name="Dluhosova J."/>
            <person name="Istvanek J."/>
            <person name="Nedelnik J."/>
            <person name="Repkova J."/>
        </authorList>
    </citation>
    <scope>NUCLEOTIDE SEQUENCE [LARGE SCALE GENOMIC DNA]</scope>
    <source>
        <strain evidence="3">cv. 10/8</strain>
        <tissue evidence="2">Leaf</tissue>
    </source>
</reference>
<feature type="region of interest" description="Disordered" evidence="1">
    <location>
        <begin position="1"/>
        <end position="44"/>
    </location>
</feature>
<comment type="caution">
    <text evidence="2">The sequence shown here is derived from an EMBL/GenBank/DDBJ whole genome shotgun (WGS) entry which is preliminary data.</text>
</comment>
<evidence type="ECO:0000256" key="1">
    <source>
        <dbReference type="SAM" id="MobiDB-lite"/>
    </source>
</evidence>